<organism evidence="1 2">
    <name type="scientific">Acidisarcina polymorpha</name>
    <dbReference type="NCBI Taxonomy" id="2211140"/>
    <lineage>
        <taxon>Bacteria</taxon>
        <taxon>Pseudomonadati</taxon>
        <taxon>Acidobacteriota</taxon>
        <taxon>Terriglobia</taxon>
        <taxon>Terriglobales</taxon>
        <taxon>Acidobacteriaceae</taxon>
        <taxon>Acidisarcina</taxon>
    </lineage>
</organism>
<dbReference type="AlphaFoldDB" id="A0A2Z5GB33"/>
<evidence type="ECO:0000313" key="2">
    <source>
        <dbReference type="Proteomes" id="UP000253606"/>
    </source>
</evidence>
<keyword evidence="2" id="KW-1185">Reference proteome</keyword>
<keyword evidence="1" id="KW-0614">Plasmid</keyword>
<gene>
    <name evidence="1" type="ORF">ACPOL_6997</name>
</gene>
<geneLocation type="plasmid" evidence="2">
    <name>pacpol4</name>
</geneLocation>
<protein>
    <submittedName>
        <fullName evidence="1">Uncharacterized protein</fullName>
    </submittedName>
</protein>
<dbReference type="Proteomes" id="UP000253606">
    <property type="component" value="Plasmid pACPOL4"/>
</dbReference>
<evidence type="ECO:0000313" key="1">
    <source>
        <dbReference type="EMBL" id="AXC16199.1"/>
    </source>
</evidence>
<sequence length="81" mass="9463">MEHKAAAAQIVFILSILRFLKYLYAPLAPSSDDPRAALLEKYYVQRLQFLSWRKTTNHSGLRYAPYLWSRSSPACKKWNKS</sequence>
<reference evidence="1 2" key="1">
    <citation type="journal article" date="2018" name="Front. Microbiol.">
        <title>Hydrolytic Capabilities as a Key to Environmental Success: Chitinolytic and Cellulolytic Acidobacteria From Acidic Sub-arctic Soils and Boreal Peatlands.</title>
        <authorList>
            <person name="Belova S.E."/>
            <person name="Ravin N.V."/>
            <person name="Pankratov T.A."/>
            <person name="Rakitin A.L."/>
            <person name="Ivanova A.A."/>
            <person name="Beletsky A.V."/>
            <person name="Mardanov A.V."/>
            <person name="Sinninghe Damste J.S."/>
            <person name="Dedysh S.N."/>
        </authorList>
    </citation>
    <scope>NUCLEOTIDE SEQUENCE [LARGE SCALE GENOMIC DNA]</scope>
    <source>
        <strain evidence="1 2">SBC82</strain>
        <plasmid evidence="2">pacpol4</plasmid>
    </source>
</reference>
<accession>A0A2Z5GB33</accession>
<dbReference type="EMBL" id="CP030843">
    <property type="protein sequence ID" value="AXC16199.1"/>
    <property type="molecule type" value="Genomic_DNA"/>
</dbReference>
<dbReference type="KEGG" id="abas:ACPOL_6997"/>
<name>A0A2Z5GB33_9BACT</name>
<proteinExistence type="predicted"/>